<evidence type="ECO:0000313" key="2">
    <source>
        <dbReference type="Proteomes" id="UP001267638"/>
    </source>
</evidence>
<dbReference type="RefSeq" id="WP_310227608.1">
    <property type="nucleotide sequence ID" value="NZ_JAVDWV010000028.1"/>
</dbReference>
<evidence type="ECO:0008006" key="3">
    <source>
        <dbReference type="Google" id="ProtNLM"/>
    </source>
</evidence>
<proteinExistence type="predicted"/>
<name>A0ABU1X6I4_SPHXE</name>
<sequence length="116" mass="13001">MTHDHRRNYTTLTDATPWQSLGTIQAQLMQLVDANSSTFADNPPRPFPVSRRVKKVKAGTNYAKSDNSRIQVRLYHQLLSIIYMITGKQVLASFRLHGSCGPPVNRVVGHDAIVEV</sequence>
<keyword evidence="2" id="KW-1185">Reference proteome</keyword>
<dbReference type="EMBL" id="JAVDWV010000028">
    <property type="protein sequence ID" value="MDR7157079.1"/>
    <property type="molecule type" value="Genomic_DNA"/>
</dbReference>
<reference evidence="1 2" key="1">
    <citation type="submission" date="2023-07" db="EMBL/GenBank/DDBJ databases">
        <title>Sorghum-associated microbial communities from plants grown in Nebraska, USA.</title>
        <authorList>
            <person name="Schachtman D."/>
        </authorList>
    </citation>
    <scope>NUCLEOTIDE SEQUENCE [LARGE SCALE GENOMIC DNA]</scope>
    <source>
        <strain evidence="1 2">4256</strain>
    </source>
</reference>
<gene>
    <name evidence="1" type="ORF">J2W40_003927</name>
</gene>
<comment type="caution">
    <text evidence="1">The sequence shown here is derived from an EMBL/GenBank/DDBJ whole genome shotgun (WGS) entry which is preliminary data.</text>
</comment>
<accession>A0ABU1X6I4</accession>
<dbReference type="Proteomes" id="UP001267638">
    <property type="component" value="Unassembled WGS sequence"/>
</dbReference>
<evidence type="ECO:0000313" key="1">
    <source>
        <dbReference type="EMBL" id="MDR7157079.1"/>
    </source>
</evidence>
<protein>
    <recommendedName>
        <fullName evidence="3">Transposase</fullName>
    </recommendedName>
</protein>
<organism evidence="1 2">
    <name type="scientific">Sphingobium xenophagum</name>
    <dbReference type="NCBI Taxonomy" id="121428"/>
    <lineage>
        <taxon>Bacteria</taxon>
        <taxon>Pseudomonadati</taxon>
        <taxon>Pseudomonadota</taxon>
        <taxon>Alphaproteobacteria</taxon>
        <taxon>Sphingomonadales</taxon>
        <taxon>Sphingomonadaceae</taxon>
        <taxon>Sphingobium</taxon>
    </lineage>
</organism>